<evidence type="ECO:0000256" key="14">
    <source>
        <dbReference type="SAM" id="MobiDB-lite"/>
    </source>
</evidence>
<comment type="similarity">
    <text evidence="9">Belongs to the transposase 22 family.</text>
</comment>
<dbReference type="GO" id="GO:0010494">
    <property type="term" value="C:cytoplasmic stress granule"/>
    <property type="evidence" value="ECO:0007669"/>
    <property type="project" value="UniProtKB-SubCell"/>
</dbReference>
<dbReference type="InterPro" id="IPR035300">
    <property type="entry name" value="L1_dsRBD"/>
</dbReference>
<keyword evidence="4" id="KW-0547">Nucleotide-binding</keyword>
<evidence type="ECO:0000256" key="2">
    <source>
        <dbReference type="ARBA" id="ARBA00004604"/>
    </source>
</evidence>
<dbReference type="FunFam" id="3.30.250.20:FF:000005">
    <property type="entry name" value="LINE-1 retrotransposable element ORF1 protein"/>
    <property type="match status" value="1"/>
</dbReference>
<dbReference type="Pfam" id="PF17490">
    <property type="entry name" value="Tnp_22_dsRBD"/>
    <property type="match status" value="1"/>
</dbReference>
<dbReference type="GO" id="GO:0005730">
    <property type="term" value="C:nucleolus"/>
    <property type="evidence" value="ECO:0007669"/>
    <property type="project" value="UniProtKB-SubCell"/>
</dbReference>
<evidence type="ECO:0000256" key="7">
    <source>
        <dbReference type="ARBA" id="ARBA00023242"/>
    </source>
</evidence>
<evidence type="ECO:0000256" key="8">
    <source>
        <dbReference type="ARBA" id="ARBA00060281"/>
    </source>
</evidence>
<name>A0A8I3WML4_CALJA</name>
<evidence type="ECO:0000259" key="15">
    <source>
        <dbReference type="Pfam" id="PF02994"/>
    </source>
</evidence>
<dbReference type="PANTHER" id="PTHR11505">
    <property type="entry name" value="L1 TRANSPOSABLE ELEMENT-RELATED"/>
    <property type="match status" value="1"/>
</dbReference>
<feature type="domain" description="L1 transposable element dsRBD-like" evidence="17">
    <location>
        <begin position="263"/>
        <end position="327"/>
    </location>
</feature>
<evidence type="ECO:0000256" key="6">
    <source>
        <dbReference type="ARBA" id="ARBA00023054"/>
    </source>
</evidence>
<evidence type="ECO:0000256" key="11">
    <source>
        <dbReference type="ARBA" id="ARBA00076441"/>
    </source>
</evidence>
<proteinExistence type="inferred from homology"/>
<dbReference type="Gene3D" id="3.30.70.1820">
    <property type="entry name" value="L1 transposable element, RRM domain"/>
    <property type="match status" value="1"/>
</dbReference>
<feature type="coiled-coil region" evidence="13">
    <location>
        <begin position="91"/>
        <end position="139"/>
    </location>
</feature>
<evidence type="ECO:0000256" key="12">
    <source>
        <dbReference type="ARBA" id="ARBA00078321"/>
    </source>
</evidence>
<evidence type="ECO:0000256" key="5">
    <source>
        <dbReference type="ARBA" id="ARBA00022843"/>
    </source>
</evidence>
<dbReference type="Proteomes" id="UP000008225">
    <property type="component" value="Chromosome 9"/>
</dbReference>
<comment type="function">
    <text evidence="8">Nucleic acid-binding protein which is essential for retrotransposition of LINE-1 elements in the genome. Functions as a nucleic acid chaperone binding its own transcript and therefore preferentially mobilizing the transcript from which they are encoded.</text>
</comment>
<dbReference type="Gene3D" id="3.30.250.20">
    <property type="entry name" value="L1 transposable element, C-terminal domain"/>
    <property type="match status" value="1"/>
</dbReference>
<dbReference type="Gene3D" id="1.20.5.390">
    <property type="entry name" value="L1 transposable element, trimerization domain"/>
    <property type="match status" value="1"/>
</dbReference>
<dbReference type="Pfam" id="PF02994">
    <property type="entry name" value="Transposase_22"/>
    <property type="match status" value="1"/>
</dbReference>
<feature type="compositionally biased region" description="Basic residues" evidence="14">
    <location>
        <begin position="1"/>
        <end position="13"/>
    </location>
</feature>
<evidence type="ECO:0000256" key="10">
    <source>
        <dbReference type="ARBA" id="ARBA00067412"/>
    </source>
</evidence>
<feature type="region of interest" description="Disordered" evidence="14">
    <location>
        <begin position="1"/>
        <end position="36"/>
    </location>
</feature>
<evidence type="ECO:0000256" key="9">
    <source>
        <dbReference type="ARBA" id="ARBA00061640"/>
    </source>
</evidence>
<keyword evidence="3" id="KW-0963">Cytoplasm</keyword>
<evidence type="ECO:0000256" key="13">
    <source>
        <dbReference type="SAM" id="Coils"/>
    </source>
</evidence>
<evidence type="ECO:0000256" key="1">
    <source>
        <dbReference type="ARBA" id="ARBA00004210"/>
    </source>
</evidence>
<dbReference type="InterPro" id="IPR035301">
    <property type="entry name" value="L1_trimer"/>
</dbReference>
<accession>A0A8I3WML4</accession>
<evidence type="ECO:0000313" key="19">
    <source>
        <dbReference type="Proteomes" id="UP000008225"/>
    </source>
</evidence>
<dbReference type="InterPro" id="IPR043636">
    <property type="entry name" value="L1_RRM_dom"/>
</dbReference>
<evidence type="ECO:0000256" key="3">
    <source>
        <dbReference type="ARBA" id="ARBA00022490"/>
    </source>
</evidence>
<dbReference type="OMA" id="REEINMR"/>
<keyword evidence="7" id="KW-0539">Nucleus</keyword>
<feature type="compositionally biased region" description="Polar residues" evidence="14">
    <location>
        <begin position="21"/>
        <end position="31"/>
    </location>
</feature>
<dbReference type="InterPro" id="IPR042566">
    <property type="entry name" value="L1_C"/>
</dbReference>
<dbReference type="FunFam" id="3.30.70.1820:FF:000002">
    <property type="entry name" value="LINE-1 retrotransposable element ORF1 protein"/>
    <property type="match status" value="1"/>
</dbReference>
<feature type="domain" description="L1 transposable element trimerization" evidence="16">
    <location>
        <begin position="118"/>
        <end position="160"/>
    </location>
</feature>
<keyword evidence="5" id="KW-0832">Ubl conjugation</keyword>
<dbReference type="FunFam" id="1.20.5.390:FF:000005">
    <property type="entry name" value="LINE-1 retrotransposable element ORF1 protein"/>
    <property type="match status" value="1"/>
</dbReference>
<dbReference type="GO" id="GO:0000166">
    <property type="term" value="F:nucleotide binding"/>
    <property type="evidence" value="ECO:0007669"/>
    <property type="project" value="UniProtKB-KW"/>
</dbReference>
<keyword evidence="19" id="KW-1185">Reference proteome</keyword>
<feature type="domain" description="L1 transposable element RRM" evidence="15">
    <location>
        <begin position="163"/>
        <end position="260"/>
    </location>
</feature>
<dbReference type="GeneTree" id="ENSGT01150000286955"/>
<reference evidence="18" key="2">
    <citation type="submission" date="2025-08" db="UniProtKB">
        <authorList>
            <consortium name="Ensembl"/>
        </authorList>
    </citation>
    <scope>IDENTIFICATION</scope>
</reference>
<dbReference type="Pfam" id="PF17489">
    <property type="entry name" value="Tnp_22_trimer"/>
    <property type="match status" value="1"/>
</dbReference>
<comment type="subcellular location">
    <subcellularLocation>
        <location evidence="1">Cytoplasm</location>
        <location evidence="1">Stress granule</location>
    </subcellularLocation>
    <subcellularLocation>
        <location evidence="2">Nucleus</location>
        <location evidence="2">Nucleolus</location>
    </subcellularLocation>
</comment>
<organism evidence="18 19">
    <name type="scientific">Callithrix jacchus</name>
    <name type="common">White-tufted-ear marmoset</name>
    <name type="synonym">Simia Jacchus</name>
    <dbReference type="NCBI Taxonomy" id="9483"/>
    <lineage>
        <taxon>Eukaryota</taxon>
        <taxon>Metazoa</taxon>
        <taxon>Chordata</taxon>
        <taxon>Craniata</taxon>
        <taxon>Vertebrata</taxon>
        <taxon>Euteleostomi</taxon>
        <taxon>Mammalia</taxon>
        <taxon>Eutheria</taxon>
        <taxon>Euarchontoglires</taxon>
        <taxon>Primates</taxon>
        <taxon>Haplorrhini</taxon>
        <taxon>Platyrrhini</taxon>
        <taxon>Cebidae</taxon>
        <taxon>Callitrichinae</taxon>
        <taxon>Callithrix</taxon>
        <taxon>Callithrix</taxon>
    </lineage>
</organism>
<dbReference type="AlphaFoldDB" id="A0A8I3WML4"/>
<dbReference type="GO" id="GO:0032197">
    <property type="term" value="P:retrotransposition"/>
    <property type="evidence" value="ECO:0007669"/>
    <property type="project" value="UniProtKB-ARBA"/>
</dbReference>
<evidence type="ECO:0000313" key="18">
    <source>
        <dbReference type="Ensembl" id="ENSCJAP00000085855.1"/>
    </source>
</evidence>
<reference evidence="18 19" key="1">
    <citation type="submission" date="2009-03" db="EMBL/GenBank/DDBJ databases">
        <authorList>
            <person name="Warren W."/>
            <person name="Ye L."/>
            <person name="Minx P."/>
            <person name="Worley K."/>
            <person name="Gibbs R."/>
            <person name="Wilson R.K."/>
        </authorList>
    </citation>
    <scope>NUCLEOTIDE SEQUENCE [LARGE SCALE GENOMIC DNA]</scope>
</reference>
<reference evidence="18" key="3">
    <citation type="submission" date="2025-09" db="UniProtKB">
        <authorList>
            <consortium name="Ensembl"/>
        </authorList>
    </citation>
    <scope>IDENTIFICATION</scope>
</reference>
<evidence type="ECO:0000259" key="17">
    <source>
        <dbReference type="Pfam" id="PF17490"/>
    </source>
</evidence>
<evidence type="ECO:0000256" key="4">
    <source>
        <dbReference type="ARBA" id="ARBA00022741"/>
    </source>
</evidence>
<dbReference type="InterPro" id="IPR004244">
    <property type="entry name" value="Transposase_22"/>
</dbReference>
<dbReference type="Ensembl" id="ENSCJAT00000126584.1">
    <property type="protein sequence ID" value="ENSCJAP00000085855.1"/>
    <property type="gene ID" value="ENSCJAG00000073753.1"/>
</dbReference>
<sequence length="346" mass="41248">MGRNQRKKKKGKHPKPEHATPTKNQNSSPAREQSWMENDCDKMTKLDFRRWIIRNFSELKEHVLNQCKETKNLEKRFEKRFEEMITIMAHLGRNMNELKELKNIIRELRKACTSFNSRINQAEERISEVEDQLNEIKRETKIREKSAKRNEQSLQEMWDYVKRPNLRLIGVPECDEENASNLENTLQNIIQENFPHLAREANTQMQEIQRTPQRYSARRATPRHIIIRFTRVEIQKKILRAAREKGRVTHKGKPIRLTADLSAETLQARREWGPIFNILKEKNFQPRISYPTKLSFRSEGKIKSFANKQVLRDFVTSRPALQELLKEALHIERNNQYQPFQNHTKC</sequence>
<evidence type="ECO:0000259" key="16">
    <source>
        <dbReference type="Pfam" id="PF17489"/>
    </source>
</evidence>
<keyword evidence="6 13" id="KW-0175">Coiled coil</keyword>
<protein>
    <recommendedName>
        <fullName evidence="10">LINE-1 retrotransposable element ORF1 protein</fullName>
    </recommendedName>
    <alternativeName>
        <fullName evidence="11">LINE retrotransposable element 1</fullName>
    </alternativeName>
    <alternativeName>
        <fullName evidence="12">LINE1 retrotransposable element 1</fullName>
    </alternativeName>
</protein>